<dbReference type="KEGG" id="pis:Pisl_0195"/>
<organism evidence="1 2">
    <name type="scientific">Pyrobaculum islandicum (strain DSM 4184 / JCM 9189 / GEO3)</name>
    <dbReference type="NCBI Taxonomy" id="384616"/>
    <lineage>
        <taxon>Archaea</taxon>
        <taxon>Thermoproteota</taxon>
        <taxon>Thermoprotei</taxon>
        <taxon>Thermoproteales</taxon>
        <taxon>Thermoproteaceae</taxon>
        <taxon>Pyrobaculum</taxon>
    </lineage>
</organism>
<gene>
    <name evidence="1" type="ordered locus">Pisl_0195</name>
</gene>
<dbReference type="OrthoDB" id="376242at2157"/>
<dbReference type="AlphaFoldDB" id="A1RQZ5"/>
<evidence type="ECO:0000313" key="1">
    <source>
        <dbReference type="EMBL" id="ABL87377.1"/>
    </source>
</evidence>
<reference evidence="1" key="1">
    <citation type="submission" date="2006-12" db="EMBL/GenBank/DDBJ databases">
        <title>Complete sequence of Pyrobaculum islandicum DSM 4184.</title>
        <authorList>
            <person name="Copeland A."/>
            <person name="Lucas S."/>
            <person name="Lapidus A."/>
            <person name="Barry K."/>
            <person name="Detter J.C."/>
            <person name="Glavina del Rio T."/>
            <person name="Dalin E."/>
            <person name="Tice H."/>
            <person name="Pitluck S."/>
            <person name="Meincke L."/>
            <person name="Brettin T."/>
            <person name="Bruce D."/>
            <person name="Han C."/>
            <person name="Tapia R."/>
            <person name="Gilna P."/>
            <person name="Schmutz J."/>
            <person name="Larimer F."/>
            <person name="Land M."/>
            <person name="Hauser L."/>
            <person name="Kyrpides N."/>
            <person name="Mikhailova N."/>
            <person name="Cozen A.E."/>
            <person name="Fitz-Gibbon S.T."/>
            <person name="House C.H."/>
            <person name="Saltikov C."/>
            <person name="Lowe T."/>
            <person name="Richardson P."/>
        </authorList>
    </citation>
    <scope>NUCLEOTIDE SEQUENCE [LARGE SCALE GENOMIC DNA]</scope>
    <source>
        <strain evidence="1">DSM 4184</strain>
    </source>
</reference>
<dbReference type="GeneID" id="4616475"/>
<proteinExistence type="predicted"/>
<dbReference type="eggNOG" id="arCOG07420">
    <property type="taxonomic scope" value="Archaea"/>
</dbReference>
<protein>
    <submittedName>
        <fullName evidence="1">Uncharacterized protein</fullName>
    </submittedName>
</protein>
<accession>A1RQZ5</accession>
<sequence>MSEFKEIGKALGVLKKDLLGPVEEILKPAQELFSIFTKPLEDALRDTIGEVVYRQLTTFGEAHKLDSNVDPAKLLETVKRQLRV</sequence>
<dbReference type="Proteomes" id="UP000002595">
    <property type="component" value="Chromosome"/>
</dbReference>
<evidence type="ECO:0000313" key="2">
    <source>
        <dbReference type="Proteomes" id="UP000002595"/>
    </source>
</evidence>
<keyword evidence="2" id="KW-1185">Reference proteome</keyword>
<dbReference type="HOGENOM" id="CLU_2519902_0_0_2"/>
<dbReference type="EMBL" id="CP000504">
    <property type="protein sequence ID" value="ABL87377.1"/>
    <property type="molecule type" value="Genomic_DNA"/>
</dbReference>
<dbReference type="STRING" id="384616.Pisl_0195"/>
<dbReference type="RefSeq" id="WP_011761954.1">
    <property type="nucleotide sequence ID" value="NC_008701.1"/>
</dbReference>
<name>A1RQZ5_PYRIL</name>